<sequence length="110" mass="12749">ADYLYVIGVGLPRTGTSSLKAALEILGFGPCHHMSHLFYDPQRSLQFLRAFQGHEIDFKELMKGYGSTVDAPTEEFYEKIHQVYPKAKRAFFIHLCFFLFLFNIKHNCDQ</sequence>
<proteinExistence type="predicted"/>
<dbReference type="SUPFAM" id="SSF52540">
    <property type="entry name" value="P-loop containing nucleoside triphosphate hydrolases"/>
    <property type="match status" value="1"/>
</dbReference>
<evidence type="ECO:0008006" key="3">
    <source>
        <dbReference type="Google" id="ProtNLM"/>
    </source>
</evidence>
<dbReference type="InterPro" id="IPR027417">
    <property type="entry name" value="P-loop_NTPase"/>
</dbReference>
<keyword evidence="2" id="KW-1185">Reference proteome</keyword>
<feature type="non-terminal residue" evidence="1">
    <location>
        <position position="1"/>
    </location>
</feature>
<accession>A0A815J9I8</accession>
<organism evidence="1 2">
    <name type="scientific">Adineta ricciae</name>
    <name type="common">Rotifer</name>
    <dbReference type="NCBI Taxonomy" id="249248"/>
    <lineage>
        <taxon>Eukaryota</taxon>
        <taxon>Metazoa</taxon>
        <taxon>Spiralia</taxon>
        <taxon>Gnathifera</taxon>
        <taxon>Rotifera</taxon>
        <taxon>Eurotatoria</taxon>
        <taxon>Bdelloidea</taxon>
        <taxon>Adinetida</taxon>
        <taxon>Adinetidae</taxon>
        <taxon>Adineta</taxon>
    </lineage>
</organism>
<gene>
    <name evidence="1" type="ORF">XAT740_LOCUS32826</name>
</gene>
<dbReference type="Proteomes" id="UP000663828">
    <property type="component" value="Unassembled WGS sequence"/>
</dbReference>
<dbReference type="PANTHER" id="PTHR36978">
    <property type="entry name" value="P-LOOP CONTAINING NUCLEOTIDE TRIPHOSPHATE HYDROLASE"/>
    <property type="match status" value="1"/>
</dbReference>
<dbReference type="InterPro" id="IPR040632">
    <property type="entry name" value="Sulfotransfer_4"/>
</dbReference>
<comment type="caution">
    <text evidence="1">The sequence shown here is derived from an EMBL/GenBank/DDBJ whole genome shotgun (WGS) entry which is preliminary data.</text>
</comment>
<dbReference type="Pfam" id="PF17784">
    <property type="entry name" value="Sulfotransfer_4"/>
    <property type="match status" value="1"/>
</dbReference>
<name>A0A815J9I8_ADIRI</name>
<protein>
    <recommendedName>
        <fullName evidence="3">Protein-tyrosine sulfotransferase</fullName>
    </recommendedName>
</protein>
<dbReference type="Gene3D" id="3.40.50.300">
    <property type="entry name" value="P-loop containing nucleotide triphosphate hydrolases"/>
    <property type="match status" value="1"/>
</dbReference>
<dbReference type="AlphaFoldDB" id="A0A815J9I8"/>
<evidence type="ECO:0000313" key="2">
    <source>
        <dbReference type="Proteomes" id="UP000663828"/>
    </source>
</evidence>
<reference evidence="1" key="1">
    <citation type="submission" date="2021-02" db="EMBL/GenBank/DDBJ databases">
        <authorList>
            <person name="Nowell W R."/>
        </authorList>
    </citation>
    <scope>NUCLEOTIDE SEQUENCE</scope>
</reference>
<dbReference type="PANTHER" id="PTHR36978:SF4">
    <property type="entry name" value="P-LOOP CONTAINING NUCLEOSIDE TRIPHOSPHATE HYDROLASE PROTEIN"/>
    <property type="match status" value="1"/>
</dbReference>
<dbReference type="EMBL" id="CAJNOR010003090">
    <property type="protein sequence ID" value="CAF1376380.1"/>
    <property type="molecule type" value="Genomic_DNA"/>
</dbReference>
<evidence type="ECO:0000313" key="1">
    <source>
        <dbReference type="EMBL" id="CAF1376380.1"/>
    </source>
</evidence>